<evidence type="ECO:0000256" key="1">
    <source>
        <dbReference type="ARBA" id="ARBA00005568"/>
    </source>
</evidence>
<dbReference type="EMBL" id="MFGX01000108">
    <property type="protein sequence ID" value="OGF53274.1"/>
    <property type="molecule type" value="Genomic_DNA"/>
</dbReference>
<feature type="non-terminal residue" evidence="5">
    <location>
        <position position="232"/>
    </location>
</feature>
<dbReference type="SUPFAM" id="SSF51621">
    <property type="entry name" value="Phosphoenolpyruvate/pyruvate domain"/>
    <property type="match status" value="1"/>
</dbReference>
<dbReference type="PANTHER" id="PTHR30502:SF0">
    <property type="entry name" value="PHOSPHOENOLPYRUVATE CARBOXYLASE FAMILY PROTEIN"/>
    <property type="match status" value="1"/>
</dbReference>
<gene>
    <name evidence="5" type="ORF">A2Z21_01160</name>
</gene>
<dbReference type="GO" id="GO:0016832">
    <property type="term" value="F:aldehyde-lyase activity"/>
    <property type="evidence" value="ECO:0007669"/>
    <property type="project" value="TreeGrafter"/>
</dbReference>
<dbReference type="GO" id="GO:0046872">
    <property type="term" value="F:metal ion binding"/>
    <property type="evidence" value="ECO:0007669"/>
    <property type="project" value="UniProtKB-KW"/>
</dbReference>
<dbReference type="Proteomes" id="UP000179157">
    <property type="component" value="Unassembled WGS sequence"/>
</dbReference>
<feature type="domain" description="HpcH/HpaI aldolase/citrate lyase" evidence="4">
    <location>
        <begin position="22"/>
        <end position="218"/>
    </location>
</feature>
<dbReference type="STRING" id="1817864.A2Z21_01160"/>
<name>A0A1F5UQ39_FRAXR</name>
<evidence type="ECO:0000313" key="5">
    <source>
        <dbReference type="EMBL" id="OGF53274.1"/>
    </source>
</evidence>
<dbReference type="PANTHER" id="PTHR30502">
    <property type="entry name" value="2-KETO-3-DEOXY-L-RHAMNONATE ALDOLASE"/>
    <property type="match status" value="1"/>
</dbReference>
<evidence type="ECO:0000256" key="2">
    <source>
        <dbReference type="ARBA" id="ARBA00022723"/>
    </source>
</evidence>
<keyword evidence="2" id="KW-0479">Metal-binding</keyword>
<sequence length="232" mass="25398">MIHMARKNMMKERLRKGEALVGAFSTIHAPSLIELLGILGMDFVILDGEHSSLTPETAEELYRAAELRSLSCVTRIGENHPQVMQKFLDSGALSVLMPLVNTKEDAQRVVDAVKYPPVGKRGLAASRASDWGLIPGGLASHVKVSNEETFIAIQVETREAVKNLKDILSVEYVDLIFFGPSDLSSSLGLPGQTTHPEVVSLIEKLGKETLAAGKLAGTIARTGEEYRYWQER</sequence>
<comment type="caution">
    <text evidence="5">The sequence shown here is derived from an EMBL/GenBank/DDBJ whole genome shotgun (WGS) entry which is preliminary data.</text>
</comment>
<protein>
    <recommendedName>
        <fullName evidence="4">HpcH/HpaI aldolase/citrate lyase domain-containing protein</fullName>
    </recommendedName>
</protein>
<dbReference type="InterPro" id="IPR015813">
    <property type="entry name" value="Pyrv/PenolPyrv_kinase-like_dom"/>
</dbReference>
<dbReference type="InterPro" id="IPR050251">
    <property type="entry name" value="HpcH-HpaI_aldolase"/>
</dbReference>
<proteinExistence type="inferred from homology"/>
<dbReference type="Pfam" id="PF03328">
    <property type="entry name" value="HpcH_HpaI"/>
    <property type="match status" value="1"/>
</dbReference>
<dbReference type="AlphaFoldDB" id="A0A1F5UQ39"/>
<reference evidence="5 6" key="1">
    <citation type="journal article" date="2016" name="Nat. Commun.">
        <title>Thousands of microbial genomes shed light on interconnected biogeochemical processes in an aquifer system.</title>
        <authorList>
            <person name="Anantharaman K."/>
            <person name="Brown C.T."/>
            <person name="Hug L.A."/>
            <person name="Sharon I."/>
            <person name="Castelle C.J."/>
            <person name="Probst A.J."/>
            <person name="Thomas B.C."/>
            <person name="Singh A."/>
            <person name="Wilkins M.J."/>
            <person name="Karaoz U."/>
            <person name="Brodie E.L."/>
            <person name="Williams K.H."/>
            <person name="Hubbard S.S."/>
            <person name="Banfield J.F."/>
        </authorList>
    </citation>
    <scope>NUCLEOTIDE SEQUENCE [LARGE SCALE GENOMIC DNA]</scope>
    <source>
        <strain evidence="6">RBG_16_55_9</strain>
    </source>
</reference>
<keyword evidence="3" id="KW-0456">Lyase</keyword>
<dbReference type="GO" id="GO:0005737">
    <property type="term" value="C:cytoplasm"/>
    <property type="evidence" value="ECO:0007669"/>
    <property type="project" value="TreeGrafter"/>
</dbReference>
<dbReference type="Gene3D" id="3.20.20.60">
    <property type="entry name" value="Phosphoenolpyruvate-binding domains"/>
    <property type="match status" value="1"/>
</dbReference>
<comment type="similarity">
    <text evidence="1">Belongs to the HpcH/HpaI aldolase family.</text>
</comment>
<evidence type="ECO:0000259" key="4">
    <source>
        <dbReference type="Pfam" id="PF03328"/>
    </source>
</evidence>
<accession>A0A1F5UQ39</accession>
<dbReference type="InterPro" id="IPR040442">
    <property type="entry name" value="Pyrv_kinase-like_dom_sf"/>
</dbReference>
<organism evidence="5 6">
    <name type="scientific">Fraserbacteria sp. (strain RBG_16_55_9)</name>
    <dbReference type="NCBI Taxonomy" id="1817864"/>
    <lineage>
        <taxon>Bacteria</taxon>
        <taxon>Candidatus Fraseribacteriota</taxon>
    </lineage>
</organism>
<dbReference type="InterPro" id="IPR005000">
    <property type="entry name" value="Aldolase/citrate-lyase_domain"/>
</dbReference>
<evidence type="ECO:0000256" key="3">
    <source>
        <dbReference type="ARBA" id="ARBA00023239"/>
    </source>
</evidence>
<evidence type="ECO:0000313" key="6">
    <source>
        <dbReference type="Proteomes" id="UP000179157"/>
    </source>
</evidence>